<evidence type="ECO:0000313" key="3">
    <source>
        <dbReference type="Proteomes" id="UP000295511"/>
    </source>
</evidence>
<dbReference type="GO" id="GO:0016787">
    <property type="term" value="F:hydrolase activity"/>
    <property type="evidence" value="ECO:0007669"/>
    <property type="project" value="UniProtKB-KW"/>
</dbReference>
<dbReference type="AlphaFoldDB" id="A0A4R5KC85"/>
<dbReference type="InterPro" id="IPR036514">
    <property type="entry name" value="SGNH_hydro_sf"/>
</dbReference>
<dbReference type="Pfam" id="PF13472">
    <property type="entry name" value="Lipase_GDSL_2"/>
    <property type="match status" value="1"/>
</dbReference>
<protein>
    <submittedName>
        <fullName evidence="2">SGNH/GDSL hydrolase family protein</fullName>
    </submittedName>
</protein>
<keyword evidence="2" id="KW-0378">Hydrolase</keyword>
<organism evidence="2 3">
    <name type="scientific">Arthrobacter terricola</name>
    <dbReference type="NCBI Taxonomy" id="2547396"/>
    <lineage>
        <taxon>Bacteria</taxon>
        <taxon>Bacillati</taxon>
        <taxon>Actinomycetota</taxon>
        <taxon>Actinomycetes</taxon>
        <taxon>Micrococcales</taxon>
        <taxon>Micrococcaceae</taxon>
        <taxon>Arthrobacter</taxon>
    </lineage>
</organism>
<sequence length="316" mass="33888">MNVRRAAAVARGRLLQGVLGYANRGNGPGLHPWNRYVALGDSFTEGVGDPEPGHPGGLRGWADRVAEELSKDHPSFVYANLAVRGLLLEQILYEQTGPALALKPDLISLSAGGNDLVFRGSDPDKLAAKLDAGVEQLSSTGATLVLFTGPDWGATPLLGRNRAKVAIFNENIRIIARRHDAVVADLWALTQLREPRMWDPDRLHLSPMGNYTVAAMVLDALHVPHTLQHVQPGDLPERSWRQPRAGDLVWARQYLIPWALSRLGPHAAEKELRAKRPEAVPVFGAGRPAGALPAGLVPVTAEAGPGDASVVPGRAA</sequence>
<feature type="domain" description="SGNH hydrolase-type esterase" evidence="1">
    <location>
        <begin position="38"/>
        <end position="210"/>
    </location>
</feature>
<dbReference type="PANTHER" id="PTHR43784:SF2">
    <property type="entry name" value="GDSL-LIKE LIPASE_ACYLHYDROLASE, PUTATIVE (AFU_ORTHOLOGUE AFUA_2G00820)-RELATED"/>
    <property type="match status" value="1"/>
</dbReference>
<reference evidence="2 3" key="1">
    <citation type="submission" date="2019-03" db="EMBL/GenBank/DDBJ databases">
        <title>Whole genome sequence of Arthrobacter sp JH1-1.</title>
        <authorList>
            <person name="Trinh H.N."/>
        </authorList>
    </citation>
    <scope>NUCLEOTIDE SEQUENCE [LARGE SCALE GENOMIC DNA]</scope>
    <source>
        <strain evidence="2 3">JH1-1</strain>
    </source>
</reference>
<dbReference type="Proteomes" id="UP000295511">
    <property type="component" value="Unassembled WGS sequence"/>
</dbReference>
<evidence type="ECO:0000259" key="1">
    <source>
        <dbReference type="Pfam" id="PF13472"/>
    </source>
</evidence>
<proteinExistence type="predicted"/>
<dbReference type="CDD" id="cd01832">
    <property type="entry name" value="SGNH_hydrolase_like_1"/>
    <property type="match status" value="1"/>
</dbReference>
<dbReference type="RefSeq" id="WP_133206043.1">
    <property type="nucleotide sequence ID" value="NZ_SMRU01000028.1"/>
</dbReference>
<name>A0A4R5KC85_9MICC</name>
<gene>
    <name evidence="2" type="ORF">E1809_20225</name>
</gene>
<dbReference type="Gene3D" id="3.40.50.1110">
    <property type="entry name" value="SGNH hydrolase"/>
    <property type="match status" value="1"/>
</dbReference>
<dbReference type="PANTHER" id="PTHR43784">
    <property type="entry name" value="GDSL-LIKE LIPASE/ACYLHYDROLASE, PUTATIVE (AFU_ORTHOLOGUE AFUA_2G00820)-RELATED"/>
    <property type="match status" value="1"/>
</dbReference>
<evidence type="ECO:0000313" key="2">
    <source>
        <dbReference type="EMBL" id="TDF91650.1"/>
    </source>
</evidence>
<dbReference type="OrthoDB" id="3465773at2"/>
<comment type="caution">
    <text evidence="2">The sequence shown here is derived from an EMBL/GenBank/DDBJ whole genome shotgun (WGS) entry which is preliminary data.</text>
</comment>
<accession>A0A4R5KC85</accession>
<dbReference type="EMBL" id="SMRU01000028">
    <property type="protein sequence ID" value="TDF91650.1"/>
    <property type="molecule type" value="Genomic_DNA"/>
</dbReference>
<dbReference type="InterPro" id="IPR013830">
    <property type="entry name" value="SGNH_hydro"/>
</dbReference>
<dbReference type="InterPro" id="IPR053140">
    <property type="entry name" value="GDSL_Rv0518-like"/>
</dbReference>
<dbReference type="SUPFAM" id="SSF52266">
    <property type="entry name" value="SGNH hydrolase"/>
    <property type="match status" value="1"/>
</dbReference>
<keyword evidence="3" id="KW-1185">Reference proteome</keyword>